<sequence length="330" mass="35178">MMKKLLLLVALITTSFTYSQIVTVDSAPASLEQGEVFTMFGSFDAISPDSVENNLAFVLRLYDTTTNNYVSQIAFGSVNKNGITAGSNVESAPMTVPSDLTPTADLPADREYRLVVSYKRTIAGDFPNATQVVTITEAVVPTISYSSLPTEITSEGAPNQPGYGYGVLPYEVTWSNLTVTTPASKIFNQLKDAGGAQVAGTSFDVTTPNGSMTLSWGYFGGGLLVAGTQAGVFSQYSGGGANNITAKINVVATLGTKDFEINKVSVYPNPTKDLITISTQSSYKSISVYDLTGKTVKTFGETKLLNVSEFSNGMYFLKTDTGLQAKFIKQ</sequence>
<evidence type="ECO:0000256" key="1">
    <source>
        <dbReference type="ARBA" id="ARBA00022729"/>
    </source>
</evidence>
<evidence type="ECO:0000313" key="4">
    <source>
        <dbReference type="EMBL" id="WNH11961.1"/>
    </source>
</evidence>
<keyword evidence="1 2" id="KW-0732">Signal</keyword>
<gene>
    <name evidence="4" type="ORF">RHP49_13790</name>
</gene>
<feature type="signal peptide" evidence="2">
    <location>
        <begin position="1"/>
        <end position="19"/>
    </location>
</feature>
<dbReference type="Pfam" id="PF18962">
    <property type="entry name" value="Por_Secre_tail"/>
    <property type="match status" value="1"/>
</dbReference>
<accession>A0ABY9Y184</accession>
<protein>
    <submittedName>
        <fullName evidence="4">T9SS type A sorting domain-containing protein</fullName>
    </submittedName>
</protein>
<evidence type="ECO:0000259" key="3">
    <source>
        <dbReference type="Pfam" id="PF18962"/>
    </source>
</evidence>
<feature type="domain" description="Secretion system C-terminal sorting" evidence="3">
    <location>
        <begin position="266"/>
        <end position="325"/>
    </location>
</feature>
<keyword evidence="5" id="KW-1185">Reference proteome</keyword>
<dbReference type="Proteomes" id="UP001303407">
    <property type="component" value="Chromosome"/>
</dbReference>
<dbReference type="NCBIfam" id="TIGR04183">
    <property type="entry name" value="Por_Secre_tail"/>
    <property type="match status" value="1"/>
</dbReference>
<evidence type="ECO:0000313" key="5">
    <source>
        <dbReference type="Proteomes" id="UP001303407"/>
    </source>
</evidence>
<evidence type="ECO:0000256" key="2">
    <source>
        <dbReference type="SAM" id="SignalP"/>
    </source>
</evidence>
<name>A0ABY9Y184_9FLAO</name>
<dbReference type="InterPro" id="IPR026444">
    <property type="entry name" value="Secre_tail"/>
</dbReference>
<feature type="chain" id="PRO_5045780687" evidence="2">
    <location>
        <begin position="20"/>
        <end position="330"/>
    </location>
</feature>
<dbReference type="EMBL" id="CP134536">
    <property type="protein sequence ID" value="WNH11961.1"/>
    <property type="molecule type" value="Genomic_DNA"/>
</dbReference>
<proteinExistence type="predicted"/>
<dbReference type="RefSeq" id="WP_415861942.1">
    <property type="nucleotide sequence ID" value="NZ_CP134536.1"/>
</dbReference>
<organism evidence="4 5">
    <name type="scientific">Thalassobellus suaedae</name>
    <dbReference type="NCBI Taxonomy" id="3074124"/>
    <lineage>
        <taxon>Bacteria</taxon>
        <taxon>Pseudomonadati</taxon>
        <taxon>Bacteroidota</taxon>
        <taxon>Flavobacteriia</taxon>
        <taxon>Flavobacteriales</taxon>
        <taxon>Flavobacteriaceae</taxon>
        <taxon>Thalassobellus</taxon>
    </lineage>
</organism>
<reference evidence="4 5" key="1">
    <citation type="submission" date="2023-09" db="EMBL/GenBank/DDBJ databases">
        <title>Thalassobella suaedae gen. nov., sp. nov., a marine bacterium of the family Flavobacteriaceae isolated from a halophyte Suaeda japonica.</title>
        <authorList>
            <person name="Lee S.Y."/>
            <person name="Hwang C.Y."/>
        </authorList>
    </citation>
    <scope>NUCLEOTIDE SEQUENCE [LARGE SCALE GENOMIC DNA]</scope>
    <source>
        <strain evidence="4 5">HL-DH10</strain>
    </source>
</reference>